<dbReference type="eggNOG" id="arCOG04238">
    <property type="taxonomic scope" value="Archaea"/>
</dbReference>
<gene>
    <name evidence="1" type="ordered locus">Tagg_1011</name>
</gene>
<dbReference type="Proteomes" id="UP000002376">
    <property type="component" value="Chromosome"/>
</dbReference>
<reference evidence="1 2" key="1">
    <citation type="journal article" date="2010" name="Stand. Genomic Sci.">
        <title>Complete genome sequence of Thermosphaera aggregans type strain (M11TL).</title>
        <authorList>
            <person name="Spring S."/>
            <person name="Rachel R."/>
            <person name="Lapidus A."/>
            <person name="Davenport K."/>
            <person name="Tice H."/>
            <person name="Copeland A."/>
            <person name="Cheng J.F."/>
            <person name="Lucas S."/>
            <person name="Chen F."/>
            <person name="Nolan M."/>
            <person name="Bruce D."/>
            <person name="Goodwin L."/>
            <person name="Pitluck S."/>
            <person name="Ivanova N."/>
            <person name="Mavromatis K."/>
            <person name="Ovchinnikova G."/>
            <person name="Pati A."/>
            <person name="Chen A."/>
            <person name="Palaniappan K."/>
            <person name="Land M."/>
            <person name="Hauser L."/>
            <person name="Chang Y.J."/>
            <person name="Jeffries C.C."/>
            <person name="Brettin T."/>
            <person name="Detter J.C."/>
            <person name="Tapia R."/>
            <person name="Han C."/>
            <person name="Heimerl T."/>
            <person name="Weikl F."/>
            <person name="Brambilla E."/>
            <person name="Goker M."/>
            <person name="Bristow J."/>
            <person name="Eisen J.A."/>
            <person name="Markowitz V."/>
            <person name="Hugenholtz P."/>
            <person name="Kyrpides N.C."/>
            <person name="Klenk H.P."/>
        </authorList>
    </citation>
    <scope>NUCLEOTIDE SEQUENCE [LARGE SCALE GENOMIC DNA]</scope>
    <source>
        <strain evidence="2">DSM 11486 / M11TL</strain>
    </source>
</reference>
<keyword evidence="2" id="KW-1185">Reference proteome</keyword>
<evidence type="ECO:0000313" key="1">
    <source>
        <dbReference type="EMBL" id="ADG91281.1"/>
    </source>
</evidence>
<sequence>MVFKLTSEVIRSLIHGALVGLGSYFKPGSLHRLKPLKIYDEISCNIISSLPILEEAISLGEKVRKGELSFASIELGKIIAKLLRESYRFCNTCHPSYTVPILVFSMAIGHSNIVSITSDSSRFKRSLELILSINKPGEVKSIVDAFKTVGRSDLYEHLYSTGVDQLTLVKSGVSFSEVFKILGSKHTAFTLLESRDTPLFNYLKKLEEYYKKTRDLNNTLVAFYLDLSEPFMTAEARKLVDEARSLGLMMSKEGARKLYEADLQLGKQGISLNHLADIVAAMGAVAVFEGFT</sequence>
<dbReference type="HOGENOM" id="CLU_965069_0_0_2"/>
<evidence type="ECO:0008006" key="3">
    <source>
        <dbReference type="Google" id="ProtNLM"/>
    </source>
</evidence>
<organism evidence="1 2">
    <name type="scientific">Thermosphaera aggregans (strain DSM 11486 / M11TL)</name>
    <dbReference type="NCBI Taxonomy" id="633148"/>
    <lineage>
        <taxon>Archaea</taxon>
        <taxon>Thermoproteota</taxon>
        <taxon>Thermoprotei</taxon>
        <taxon>Desulfurococcales</taxon>
        <taxon>Desulfurococcaceae</taxon>
        <taxon>Thermosphaera</taxon>
    </lineage>
</organism>
<accession>D5U2D1</accession>
<dbReference type="KEGG" id="tag:Tagg_1011"/>
<reference evidence="2" key="2">
    <citation type="journal article" date="2010" name="Stand. Genomic Sci.">
        <title>Complete genome sequence of Thermosphaera aggregans type strain (M11TLT).</title>
        <authorList>
            <person name="Spring S."/>
            <person name="Rachel R."/>
            <person name="Lapidus A."/>
            <person name="Davenport K."/>
            <person name="Tice H."/>
            <person name="Copeland A."/>
            <person name="Cheng J.-F."/>
            <person name="Lucas S."/>
            <person name="Chen F."/>
            <person name="Nolan M."/>
            <person name="Bruce D."/>
            <person name="Goodwin L."/>
            <person name="Pitluck S."/>
            <person name="Ivanova N."/>
            <person name="Mavromatis K."/>
            <person name="Ovchinnikova G."/>
            <person name="Pati A."/>
            <person name="Chen A."/>
            <person name="Palaniappan K."/>
            <person name="Land M."/>
            <person name="Hauser L."/>
            <person name="Chang Y.-J."/>
            <person name="Jeffries C.C."/>
            <person name="Brettin T."/>
            <person name="Detter J.C."/>
            <person name="Tapia R."/>
            <person name="Han C."/>
            <person name="Heimerl T."/>
            <person name="Weikl F."/>
            <person name="Brambilla E."/>
            <person name="Goker M."/>
            <person name="Bristow J."/>
            <person name="Eisen J.A."/>
            <person name="Markowitz V."/>
            <person name="Hugenholtz P."/>
            <person name="Kyrpides N.C."/>
            <person name="Klenk H.-P."/>
        </authorList>
    </citation>
    <scope>NUCLEOTIDE SEQUENCE [LARGE SCALE GENOMIC DNA]</scope>
    <source>
        <strain evidence="2">DSM 11486 / M11TL</strain>
    </source>
</reference>
<name>D5U2D1_THEAM</name>
<evidence type="ECO:0000313" key="2">
    <source>
        <dbReference type="Proteomes" id="UP000002376"/>
    </source>
</evidence>
<dbReference type="EMBL" id="CP001939">
    <property type="protein sequence ID" value="ADG91281.1"/>
    <property type="molecule type" value="Genomic_DNA"/>
</dbReference>
<protein>
    <recommendedName>
        <fullName evidence="3">Triphosphoribosyl-dephospho-CoA synthase</fullName>
    </recommendedName>
</protein>
<proteinExistence type="predicted"/>
<dbReference type="STRING" id="633148.Tagg_1011"/>
<dbReference type="AlphaFoldDB" id="D5U2D1"/>
<reference key="3">
    <citation type="submission" date="2010-02" db="EMBL/GenBank/DDBJ databases">
        <title>Complete genome sequence of Thermosphaera aggregans type strain (M11TL).</title>
        <authorList>
            <consortium name="US DOE Joint Genome Institute (JGI-PGF)"/>
            <person name="Spring S."/>
            <person name="Lapidus A."/>
            <person name="Munk C."/>
            <person name="Schroeder M."/>
            <person name="Glavina Del Rio T."/>
            <person name="Tice H."/>
            <person name="Copeland A."/>
            <person name="Cheng J.-F."/>
            <person name="Lucas S."/>
            <person name="Chen F."/>
            <person name="Nolan M."/>
            <person name="Bruce D."/>
            <person name="Goodwin L."/>
            <person name="Pitluck S."/>
            <person name="Ivanova N."/>
            <person name="Mavromatis K."/>
            <person name="Ovchinnikova G."/>
            <person name="Pati A."/>
            <person name="Chen A."/>
            <person name="Palaniappan K."/>
            <person name="Land M."/>
            <person name="Hauser L."/>
            <person name="Chang Y.-J."/>
            <person name="Jeffries C.C."/>
            <person name="Brettin T."/>
            <person name="Detter J.C."/>
            <person name="Tapia R."/>
            <person name="Han C."/>
            <person name="Chain P."/>
            <person name="Heimerl T."/>
            <person name="Weik F."/>
            <person name="Goker M."/>
            <person name="Rachel R."/>
            <person name="Bristow J."/>
            <person name="Eisen J.A."/>
            <person name="Markowitz V."/>
            <person name="Hugenholtz P."/>
            <person name="Kyrpides N.C."/>
            <person name="Klenk H.-P."/>
        </authorList>
    </citation>
    <scope>NUCLEOTIDE SEQUENCE</scope>
    <source>
        <strain>DSM 11486</strain>
    </source>
</reference>